<reference evidence="1" key="1">
    <citation type="submission" date="2020-11" db="EMBL/GenBank/DDBJ databases">
        <authorList>
            <person name="Davenport K.M."/>
            <person name="Bickhart D.M."/>
            <person name="Smith T.P.L."/>
            <person name="Murdoch B.M."/>
            <person name="Rosen B.D."/>
        </authorList>
    </citation>
    <scope>NUCLEOTIDE SEQUENCE [LARGE SCALE GENOMIC DNA]</scope>
    <source>
        <strain evidence="1">OAR_USU_Benz2616</strain>
    </source>
</reference>
<reference evidence="1" key="3">
    <citation type="submission" date="2025-09" db="UniProtKB">
        <authorList>
            <consortium name="Ensembl"/>
        </authorList>
    </citation>
    <scope>IDENTIFICATION</scope>
</reference>
<organism evidence="1">
    <name type="scientific">Ovis aries</name>
    <name type="common">Sheep</name>
    <dbReference type="NCBI Taxonomy" id="9940"/>
    <lineage>
        <taxon>Eukaryota</taxon>
        <taxon>Metazoa</taxon>
        <taxon>Chordata</taxon>
        <taxon>Craniata</taxon>
        <taxon>Vertebrata</taxon>
        <taxon>Euteleostomi</taxon>
        <taxon>Mammalia</taxon>
        <taxon>Eutheria</taxon>
        <taxon>Laurasiatheria</taxon>
        <taxon>Artiodactyla</taxon>
        <taxon>Ruminantia</taxon>
        <taxon>Pecora</taxon>
        <taxon>Bovidae</taxon>
        <taxon>Caprinae</taxon>
        <taxon>Ovis</taxon>
    </lineage>
</organism>
<reference evidence="1" key="2">
    <citation type="submission" date="2025-08" db="UniProtKB">
        <authorList>
            <consortium name="Ensembl"/>
        </authorList>
    </citation>
    <scope>IDENTIFICATION</scope>
</reference>
<evidence type="ECO:0000313" key="1">
    <source>
        <dbReference type="Ensembl" id="ENSOARP00020048590.1"/>
    </source>
</evidence>
<name>A0AC11DPD2_SHEEP</name>
<dbReference type="Ensembl" id="ENSOART00020054450.1">
    <property type="protein sequence ID" value="ENSOARP00020048590.1"/>
    <property type="gene ID" value="ENSOARG00020039208.1"/>
</dbReference>
<proteinExistence type="predicted"/>
<protein>
    <submittedName>
        <fullName evidence="1">Uncharacterized protein</fullName>
    </submittedName>
</protein>
<accession>A0AC11DPD2</accession>
<sequence length="332" mass="38004">MRCTEQVWSYSLEFCPEGMYINKTRARWRTQFLSLWPECMSLVCVSYVSYVLCHFTRSNQHLAPNGWGSSETERVDRPDVGRGHCPFSFPLSMLHDDDLSAPPGGFIDPPQLFPIQRQQDGNVINVQYTPLEYKFFKDLKAAIAQYGPQSPFVLAMLESLGKGKLIIPLDWESIAQAVLEGSQWLQLRSWWEEEARKQARINEGQNPPGPLEDKLMGEGQYRALREQAQYSNQDLQQVCQVFLRAWRRVVPTGQAQPSFVKTMQGPNEPYTDFLARLRVAVERAVKRDEISEILLQTLAFENANTECKRISGTFPPCPPAVPHTMPHLKDLK</sequence>